<dbReference type="Gene3D" id="3.30.470.20">
    <property type="entry name" value="ATP-grasp fold, B domain"/>
    <property type="match status" value="1"/>
</dbReference>
<dbReference type="PANTHER" id="PTHR21621:SF0">
    <property type="entry name" value="BETA-CITRYLGLUTAMATE SYNTHASE B-RELATED"/>
    <property type="match status" value="1"/>
</dbReference>
<dbReference type="PROSITE" id="PS50975">
    <property type="entry name" value="ATP_GRASP"/>
    <property type="match status" value="1"/>
</dbReference>
<evidence type="ECO:0000313" key="4">
    <source>
        <dbReference type="Proteomes" id="UP000319771"/>
    </source>
</evidence>
<accession>A0A538UCU9</accession>
<dbReference type="InterPro" id="IPR013815">
    <property type="entry name" value="ATP_grasp_subdomain_1"/>
</dbReference>
<dbReference type="GO" id="GO:0046872">
    <property type="term" value="F:metal ion binding"/>
    <property type="evidence" value="ECO:0007669"/>
    <property type="project" value="InterPro"/>
</dbReference>
<dbReference type="SUPFAM" id="SSF56059">
    <property type="entry name" value="Glutathione synthetase ATP-binding domain-like"/>
    <property type="match status" value="1"/>
</dbReference>
<evidence type="ECO:0000313" key="3">
    <source>
        <dbReference type="EMBL" id="TMQ73713.1"/>
    </source>
</evidence>
<dbReference type="PANTHER" id="PTHR21621">
    <property type="entry name" value="RIBOSOMAL PROTEIN S6 MODIFICATION PROTEIN"/>
    <property type="match status" value="1"/>
</dbReference>
<name>A0A538UCU9_UNCEI</name>
<organism evidence="3 4">
    <name type="scientific">Eiseniibacteriota bacterium</name>
    <dbReference type="NCBI Taxonomy" id="2212470"/>
    <lineage>
        <taxon>Bacteria</taxon>
        <taxon>Candidatus Eiseniibacteriota</taxon>
    </lineage>
</organism>
<protein>
    <submittedName>
        <fullName evidence="3">ATP-grasp domain-containing protein</fullName>
    </submittedName>
</protein>
<keyword evidence="1" id="KW-0547">Nucleotide-binding</keyword>
<dbReference type="GO" id="GO:0016879">
    <property type="term" value="F:ligase activity, forming carbon-nitrogen bonds"/>
    <property type="evidence" value="ECO:0007669"/>
    <property type="project" value="TreeGrafter"/>
</dbReference>
<gene>
    <name evidence="3" type="ORF">E6K81_03300</name>
</gene>
<dbReference type="Pfam" id="PF08443">
    <property type="entry name" value="RimK"/>
    <property type="match status" value="1"/>
</dbReference>
<dbReference type="GO" id="GO:0005737">
    <property type="term" value="C:cytoplasm"/>
    <property type="evidence" value="ECO:0007669"/>
    <property type="project" value="TreeGrafter"/>
</dbReference>
<dbReference type="Gene3D" id="3.30.1490.20">
    <property type="entry name" value="ATP-grasp fold, A domain"/>
    <property type="match status" value="1"/>
</dbReference>
<feature type="domain" description="ATP-grasp" evidence="2">
    <location>
        <begin position="91"/>
        <end position="264"/>
    </location>
</feature>
<dbReference type="EMBL" id="VBPB01000048">
    <property type="protein sequence ID" value="TMQ73713.1"/>
    <property type="molecule type" value="Genomic_DNA"/>
</dbReference>
<evidence type="ECO:0000256" key="1">
    <source>
        <dbReference type="PROSITE-ProRule" id="PRU00409"/>
    </source>
</evidence>
<comment type="caution">
    <text evidence="3">The sequence shown here is derived from an EMBL/GenBank/DDBJ whole genome shotgun (WGS) entry which is preliminary data.</text>
</comment>
<dbReference type="InterPro" id="IPR011761">
    <property type="entry name" value="ATP-grasp"/>
</dbReference>
<dbReference type="GO" id="GO:0005524">
    <property type="term" value="F:ATP binding"/>
    <property type="evidence" value="ECO:0007669"/>
    <property type="project" value="UniProtKB-UniRule"/>
</dbReference>
<keyword evidence="1" id="KW-0067">ATP-binding</keyword>
<dbReference type="InterPro" id="IPR013651">
    <property type="entry name" value="ATP-grasp_RimK-type"/>
</dbReference>
<dbReference type="Proteomes" id="UP000319771">
    <property type="component" value="Unassembled WGS sequence"/>
</dbReference>
<proteinExistence type="predicted"/>
<evidence type="ECO:0000259" key="2">
    <source>
        <dbReference type="PROSITE" id="PS50975"/>
    </source>
</evidence>
<sequence>MKVCFIRSPKQRSAVLTDLMGRLSRRGLTVSEWIPDRSVQDLDLVPRYDLYVLKSRTPLAVSLAGVLHHRGARLLNPYPSCVRLLDKCVVTAVLRDAGIPAPRSWATMDPSLCMPIATADPRPLVVKPYNGIHSRSITVARAAQDLARPPAGGEPVLVQEFVDGCTERLKIHCVGERVFATRKPFSLGGTHTPGRPTKISDQVRAMAVACGRLLGLGLFGMDVLESADGPVVVDVNSFPGYRGVPGAAQAVAEYIEGIARDRVTLPLDTGRIEAQHRS</sequence>
<reference evidence="3 4" key="1">
    <citation type="journal article" date="2019" name="Nat. Microbiol.">
        <title>Mediterranean grassland soil C-N compound turnover is dependent on rainfall and depth, and is mediated by genomically divergent microorganisms.</title>
        <authorList>
            <person name="Diamond S."/>
            <person name="Andeer P.F."/>
            <person name="Li Z."/>
            <person name="Crits-Christoph A."/>
            <person name="Burstein D."/>
            <person name="Anantharaman K."/>
            <person name="Lane K.R."/>
            <person name="Thomas B.C."/>
            <person name="Pan C."/>
            <person name="Northen T.R."/>
            <person name="Banfield J.F."/>
        </authorList>
    </citation>
    <scope>NUCLEOTIDE SEQUENCE [LARGE SCALE GENOMIC DNA]</scope>
    <source>
        <strain evidence="3">WS_11</strain>
    </source>
</reference>
<dbReference type="AlphaFoldDB" id="A0A538UCU9"/>